<evidence type="ECO:0000313" key="10">
    <source>
        <dbReference type="EMBL" id="KIY42932.1"/>
    </source>
</evidence>
<keyword evidence="3" id="KW-1003">Cell membrane</keyword>
<evidence type="ECO:0000256" key="4">
    <source>
        <dbReference type="ARBA" id="ARBA00022692"/>
    </source>
</evidence>
<feature type="compositionally biased region" description="Low complexity" evidence="8">
    <location>
        <begin position="230"/>
        <end position="243"/>
    </location>
</feature>
<dbReference type="Pfam" id="PF25539">
    <property type="entry name" value="Bestrophin_2"/>
    <property type="match status" value="2"/>
</dbReference>
<dbReference type="GO" id="GO:0005254">
    <property type="term" value="F:chloride channel activity"/>
    <property type="evidence" value="ECO:0007669"/>
    <property type="project" value="InterPro"/>
</dbReference>
<dbReference type="EMBL" id="KN882150">
    <property type="protein sequence ID" value="KIY42932.1"/>
    <property type="molecule type" value="Genomic_DNA"/>
</dbReference>
<name>A0A0D6ZYQ9_9AGAR</name>
<dbReference type="OrthoDB" id="1368at2759"/>
<reference evidence="10 11" key="1">
    <citation type="journal article" date="2015" name="Fungal Genet. Biol.">
        <title>Evolution of novel wood decay mechanisms in Agaricales revealed by the genome sequences of Fistulina hepatica and Cylindrobasidium torrendii.</title>
        <authorList>
            <person name="Floudas D."/>
            <person name="Held B.W."/>
            <person name="Riley R."/>
            <person name="Nagy L.G."/>
            <person name="Koehler G."/>
            <person name="Ransdell A.S."/>
            <person name="Younus H."/>
            <person name="Chow J."/>
            <person name="Chiniquy J."/>
            <person name="Lipzen A."/>
            <person name="Tritt A."/>
            <person name="Sun H."/>
            <person name="Haridas S."/>
            <person name="LaButti K."/>
            <person name="Ohm R.A."/>
            <person name="Kues U."/>
            <person name="Blanchette R.A."/>
            <person name="Grigoriev I.V."/>
            <person name="Minto R.E."/>
            <person name="Hibbett D.S."/>
        </authorList>
    </citation>
    <scope>NUCLEOTIDE SEQUENCE [LARGE SCALE GENOMIC DNA]</scope>
    <source>
        <strain evidence="10 11">ATCC 64428</strain>
    </source>
</reference>
<keyword evidence="4 9" id="KW-0812">Transmembrane</keyword>
<feature type="compositionally biased region" description="Polar residues" evidence="8">
    <location>
        <begin position="252"/>
        <end position="265"/>
    </location>
</feature>
<evidence type="ECO:0000256" key="3">
    <source>
        <dbReference type="ARBA" id="ARBA00022475"/>
    </source>
</evidence>
<keyword evidence="7 9" id="KW-0472">Membrane</keyword>
<dbReference type="PANTHER" id="PTHR33281:SF19">
    <property type="entry name" value="VOLTAGE-DEPENDENT ANION CHANNEL-FORMING PROTEIN YNEE"/>
    <property type="match status" value="1"/>
</dbReference>
<feature type="region of interest" description="Disordered" evidence="8">
    <location>
        <begin position="197"/>
        <end position="282"/>
    </location>
</feature>
<evidence type="ECO:0000313" key="11">
    <source>
        <dbReference type="Proteomes" id="UP000054144"/>
    </source>
</evidence>
<keyword evidence="11" id="KW-1185">Reference proteome</keyword>
<keyword evidence="5 9" id="KW-1133">Transmembrane helix</keyword>
<comment type="subcellular location">
    <subcellularLocation>
        <location evidence="1">Cell membrane</location>
        <topology evidence="1">Multi-pass membrane protein</topology>
    </subcellularLocation>
</comment>
<dbReference type="InterPro" id="IPR044669">
    <property type="entry name" value="YneE/VCCN1/2-like"/>
</dbReference>
<organism evidence="10 11">
    <name type="scientific">Fistulina hepatica ATCC 64428</name>
    <dbReference type="NCBI Taxonomy" id="1128425"/>
    <lineage>
        <taxon>Eukaryota</taxon>
        <taxon>Fungi</taxon>
        <taxon>Dikarya</taxon>
        <taxon>Basidiomycota</taxon>
        <taxon>Agaricomycotina</taxon>
        <taxon>Agaricomycetes</taxon>
        <taxon>Agaricomycetidae</taxon>
        <taxon>Agaricales</taxon>
        <taxon>Fistulinaceae</taxon>
        <taxon>Fistulina</taxon>
    </lineage>
</organism>
<feature type="transmembrane region" description="Helical" evidence="9">
    <location>
        <begin position="402"/>
        <end position="420"/>
    </location>
</feature>
<accession>A0A0D6ZYQ9</accession>
<evidence type="ECO:0000256" key="2">
    <source>
        <dbReference type="ARBA" id="ARBA00022448"/>
    </source>
</evidence>
<evidence type="ECO:0000256" key="1">
    <source>
        <dbReference type="ARBA" id="ARBA00004651"/>
    </source>
</evidence>
<proteinExistence type="predicted"/>
<sequence>GFKSKDAFGARRRTGVGFFETVLAMAIWNCWHIILCYAVWITVVTVLYMRGWKWIAIPNTLLTVLGTVLGFVVTGRAGQSFQRYNEGRKLWAAIILSSRTFVRTLWFQVSNKLPLDGMSEEEQKARALMEKKTIVNLVEAYSVAIKHYLRGEDGIYYTDLYHLVKFLPAYAMPAGIVENLNQFGMESHDPVEDLFNADEVPQTPRSPSLPMPATSTRPTHLTVPPPPSSPSYRPSSPFYSSRPESPRRSPLGDNSTPRVSQTPATPRSVPRAPPSVQAPVHEKLTEEDEVYLIPGYKPPNWHILELWPFSYLKGRRIRSIKNAKGERARKIRAKMLNKATSHNIPLEISLYLGSYIAALQRRKTEEPMTINALLTQLNAMINCLTGLERILTTPIPSFRYRIHIWVFLCLYMIALPLEIVKEMKWYTIPGVILVVCAFFGFLVAAEEIERYEKNDLNLDHFTRNIIRNELHAITSIAPPDPAIWAFVKDNDLIFAANYNKDERLPPEEWVRRGYPWMQAALRAT</sequence>
<gene>
    <name evidence="10" type="ORF">FISHEDRAFT_54452</name>
</gene>
<evidence type="ECO:0000256" key="8">
    <source>
        <dbReference type="SAM" id="MobiDB-lite"/>
    </source>
</evidence>
<evidence type="ECO:0000256" key="6">
    <source>
        <dbReference type="ARBA" id="ARBA00023065"/>
    </source>
</evidence>
<evidence type="ECO:0000256" key="9">
    <source>
        <dbReference type="SAM" id="Phobius"/>
    </source>
</evidence>
<dbReference type="PANTHER" id="PTHR33281">
    <property type="entry name" value="UPF0187 PROTEIN YNEE"/>
    <property type="match status" value="1"/>
</dbReference>
<feature type="non-terminal residue" evidence="10">
    <location>
        <position position="1"/>
    </location>
</feature>
<feature type="transmembrane region" description="Helical" evidence="9">
    <location>
        <begin position="54"/>
        <end position="73"/>
    </location>
</feature>
<dbReference type="GO" id="GO:0005886">
    <property type="term" value="C:plasma membrane"/>
    <property type="evidence" value="ECO:0007669"/>
    <property type="project" value="UniProtKB-SubCell"/>
</dbReference>
<protein>
    <submittedName>
        <fullName evidence="10">Uncharacterized protein</fullName>
    </submittedName>
</protein>
<evidence type="ECO:0000256" key="7">
    <source>
        <dbReference type="ARBA" id="ARBA00023136"/>
    </source>
</evidence>
<keyword evidence="6" id="KW-0406">Ion transport</keyword>
<keyword evidence="2" id="KW-0813">Transport</keyword>
<feature type="transmembrane region" description="Helical" evidence="9">
    <location>
        <begin position="21"/>
        <end position="48"/>
    </location>
</feature>
<feature type="transmembrane region" description="Helical" evidence="9">
    <location>
        <begin position="426"/>
        <end position="445"/>
    </location>
</feature>
<dbReference type="Proteomes" id="UP000054144">
    <property type="component" value="Unassembled WGS sequence"/>
</dbReference>
<evidence type="ECO:0000256" key="5">
    <source>
        <dbReference type="ARBA" id="ARBA00022989"/>
    </source>
</evidence>
<dbReference type="AlphaFoldDB" id="A0A0D6ZYQ9"/>